<dbReference type="STRING" id="272557.APE_0444.1"/>
<sequence length="210" mass="23451">MPGRRYRRVVAVNLRLLDVDDFERFLERLSRAVKVDYSSWRREGDKLLIEMVGGESSIRESIVRVKALLREYRRRARGGGLFSYSLRRVSREAGVAVPPDVLSTVLSGMGYRVEARSGEGVLDTDAPWSLVVEVAREVGERLREAAAQPLTTSSRKLVVAASILAGSTLDDAVRAAVEEGLLEEDEKGRLLVRGGWRESLKTLLKALQER</sequence>
<dbReference type="KEGG" id="ape:APE_0444.1"/>
<dbReference type="Pfam" id="PF09840">
    <property type="entry name" value="DUF2067"/>
    <property type="match status" value="1"/>
</dbReference>
<name>Q9YEZ0_AERPE</name>
<protein>
    <recommendedName>
        <fullName evidence="3">DUF2067 domain-containing protein</fullName>
    </recommendedName>
</protein>
<dbReference type="InterPro" id="IPR019202">
    <property type="entry name" value="DUF2067"/>
</dbReference>
<dbReference type="eggNOG" id="arCOG00908">
    <property type="taxonomic scope" value="Archaea"/>
</dbReference>
<evidence type="ECO:0000313" key="1">
    <source>
        <dbReference type="EMBL" id="BAA79406.2"/>
    </source>
</evidence>
<dbReference type="PIR" id="B72739">
    <property type="entry name" value="B72739"/>
</dbReference>
<dbReference type="Proteomes" id="UP000002518">
    <property type="component" value="Chromosome"/>
</dbReference>
<organism evidence="1 2">
    <name type="scientific">Aeropyrum pernix (strain ATCC 700893 / DSM 11879 / JCM 9820 / NBRC 100138 / K1)</name>
    <dbReference type="NCBI Taxonomy" id="272557"/>
    <lineage>
        <taxon>Archaea</taxon>
        <taxon>Thermoproteota</taxon>
        <taxon>Thermoprotei</taxon>
        <taxon>Desulfurococcales</taxon>
        <taxon>Desulfurococcaceae</taxon>
        <taxon>Aeropyrum</taxon>
    </lineage>
</organism>
<accession>Q9YEZ0</accession>
<gene>
    <name evidence="1" type="ordered locus">APE_0444.1</name>
</gene>
<evidence type="ECO:0008006" key="3">
    <source>
        <dbReference type="Google" id="ProtNLM"/>
    </source>
</evidence>
<dbReference type="AlphaFoldDB" id="Q9YEZ0"/>
<evidence type="ECO:0000313" key="2">
    <source>
        <dbReference type="Proteomes" id="UP000002518"/>
    </source>
</evidence>
<keyword evidence="2" id="KW-1185">Reference proteome</keyword>
<dbReference type="RefSeq" id="WP_010865750.1">
    <property type="nucleotide sequence ID" value="NC_000854.2"/>
</dbReference>
<proteinExistence type="predicted"/>
<dbReference type="EnsemblBacteria" id="BAA79406">
    <property type="protein sequence ID" value="BAA79406"/>
    <property type="gene ID" value="APE_0444.1"/>
</dbReference>
<dbReference type="EMBL" id="BA000002">
    <property type="protein sequence ID" value="BAA79406.2"/>
    <property type="molecule type" value="Genomic_DNA"/>
</dbReference>
<reference evidence="1 2" key="1">
    <citation type="journal article" date="1999" name="DNA Res.">
        <title>Complete genome sequence of an aerobic hyper-thermophilic crenarchaeon, Aeropyrum pernix K1.</title>
        <authorList>
            <person name="Kawarabayasi Y."/>
            <person name="Hino Y."/>
            <person name="Horikawa H."/>
            <person name="Yamazaki S."/>
            <person name="Haikawa Y."/>
            <person name="Jin-no K."/>
            <person name="Takahashi M."/>
            <person name="Sekine M."/>
            <person name="Baba S."/>
            <person name="Ankai A."/>
            <person name="Kosugi H."/>
            <person name="Hosoyama A."/>
            <person name="Fukui S."/>
            <person name="Nagai Y."/>
            <person name="Nishijima K."/>
            <person name="Nakazawa H."/>
            <person name="Takamiya M."/>
            <person name="Masuda S."/>
            <person name="Funahashi T."/>
            <person name="Tanaka T."/>
            <person name="Kudoh Y."/>
            <person name="Yamazaki J."/>
            <person name="Kushida N."/>
            <person name="Oguchi A."/>
            <person name="Aoki K."/>
            <person name="Kubota K."/>
            <person name="Nakamura Y."/>
            <person name="Nomura N."/>
            <person name="Sako Y."/>
            <person name="Kikuchi H."/>
        </authorList>
    </citation>
    <scope>NUCLEOTIDE SEQUENCE [LARGE SCALE GENOMIC DNA]</scope>
    <source>
        <strain evidence="2">ATCC 700893 / DSM 11879 / JCM 9820 / NBRC 100138 / K1</strain>
    </source>
</reference>
<dbReference type="GeneID" id="1444632"/>